<protein>
    <recommendedName>
        <fullName evidence="5">PBP domain-containing protein</fullName>
    </recommendedName>
</protein>
<gene>
    <name evidence="3" type="ORF">WJX64_14545</name>
</gene>
<feature type="transmembrane region" description="Helical" evidence="2">
    <location>
        <begin position="816"/>
        <end position="840"/>
    </location>
</feature>
<dbReference type="Proteomes" id="UP001425155">
    <property type="component" value="Unassembled WGS sequence"/>
</dbReference>
<dbReference type="Gene3D" id="3.40.190.10">
    <property type="entry name" value="Periplasmic binding protein-like II"/>
    <property type="match status" value="1"/>
</dbReference>
<dbReference type="SUPFAM" id="SSF53850">
    <property type="entry name" value="Periplasmic binding protein-like II"/>
    <property type="match status" value="1"/>
</dbReference>
<feature type="compositionally biased region" description="Low complexity" evidence="1">
    <location>
        <begin position="786"/>
        <end position="798"/>
    </location>
</feature>
<reference evidence="3 4" key="1">
    <citation type="submission" date="2024-03" db="EMBL/GenBank/DDBJ databases">
        <title>YIM 134122 draft genome.</title>
        <authorList>
            <person name="Zuo S."/>
            <person name="Xiong L."/>
        </authorList>
    </citation>
    <scope>NUCLEOTIDE SEQUENCE [LARGE SCALE GENOMIC DNA]</scope>
    <source>
        <strain evidence="3 4">YIM 134122</strain>
    </source>
</reference>
<evidence type="ECO:0008006" key="5">
    <source>
        <dbReference type="Google" id="ProtNLM"/>
    </source>
</evidence>
<evidence type="ECO:0000256" key="2">
    <source>
        <dbReference type="SAM" id="Phobius"/>
    </source>
</evidence>
<accession>A0ABU9W6Z7</accession>
<feature type="region of interest" description="Disordered" evidence="1">
    <location>
        <begin position="786"/>
        <end position="808"/>
    </location>
</feature>
<evidence type="ECO:0000313" key="3">
    <source>
        <dbReference type="EMBL" id="MEN1947774.1"/>
    </source>
</evidence>
<proteinExistence type="predicted"/>
<name>A0ABU9W6Z7_9MICO</name>
<keyword evidence="4" id="KW-1185">Reference proteome</keyword>
<comment type="caution">
    <text evidence="3">The sequence shown here is derived from an EMBL/GenBank/DDBJ whole genome shotgun (WGS) entry which is preliminary data.</text>
</comment>
<keyword evidence="2" id="KW-0812">Transmembrane</keyword>
<keyword evidence="2" id="KW-0472">Membrane</keyword>
<dbReference type="EMBL" id="JBCLVG010000003">
    <property type="protein sequence ID" value="MEN1947774.1"/>
    <property type="molecule type" value="Genomic_DNA"/>
</dbReference>
<keyword evidence="2" id="KW-1133">Transmembrane helix</keyword>
<evidence type="ECO:0000256" key="1">
    <source>
        <dbReference type="SAM" id="MobiDB-lite"/>
    </source>
</evidence>
<evidence type="ECO:0000313" key="4">
    <source>
        <dbReference type="Proteomes" id="UP001425155"/>
    </source>
</evidence>
<sequence>MEKSVPEARRRPRSTWITSGSTGLITGLIVFGVVALSGIVVAPSAQADDSTAVTVSAADQDPDVANAPFPKLKLTVSQTTGLQSQGIELSWTGGKLSTVPSQQTGGTNFLQFAQCWGDDPENPGQPDRTTCQYGAYVSPGATRDGNRAEGSIADEDLTYTAPAAGFATPPYTSIPFRSATGETVASVVDSVKVPNAPDVNTNQFFTQLTSNEVSWAGSAANGKGSTKFEVQTVVQSPGLGCGSRVTAADGSVTGSSCWLVAIPRGTVDHGEGSISQSGLFYDAWKHKVAVRLDFRPVGINCAIGSAERQLAGSELLAGAVASWQPTLCGAEGGDAYTILTGSEGDAVLAANSPTPGPLALTSRPLSPDLDIEDDLAYAPVGLTGLAISFAIDREPKADESVPDAAAARVRVPFTSMNLTPRLLAKLLTSSYLDGLPYESDRSHLTHEVDGEPVANPRNILLDPDFLAVNDPEWAYQAIVAPSVSDLLVPQGRSDGAYALWSYIAADADAMAFLKGEPDPYGMTVNPWSSTDAAVNGNGVPFQLPRDNFPKSDPTEQAGEEGGQTAINLVTWRPYTNDLDQSGYLTLRGDGQILGGWDPAATPPKYAKSARSLPGVQRVIGVTDTASASKYQVVTAALRNPAGEFVQPTSESLTAASAAMTVNAAQAQVYSFDFASEQATGAKSAYPLAMPVYAAVNPAMTDAALRKSYATFIRYAATDGQEPGVELGQLPDGYAPLPEGWRAQALTAAGTIETGDVATPPTSAPAPPPAAAPAAVVAPSQNAPVAAATPPVATDPKATGASAAPLVGGETPDDPKIGVVASALPVSFLAGLAGAAAVPLIPRFRRRL</sequence>
<organism evidence="3 4">
    <name type="scientific">Leifsonia stereocauli</name>
    <dbReference type="NCBI Taxonomy" id="3134136"/>
    <lineage>
        <taxon>Bacteria</taxon>
        <taxon>Bacillati</taxon>
        <taxon>Actinomycetota</taxon>
        <taxon>Actinomycetes</taxon>
        <taxon>Micrococcales</taxon>
        <taxon>Microbacteriaceae</taxon>
        <taxon>Leifsonia</taxon>
    </lineage>
</organism>
<feature type="transmembrane region" description="Helical" evidence="2">
    <location>
        <begin position="21"/>
        <end position="42"/>
    </location>
</feature>
<dbReference type="RefSeq" id="WP_342115358.1">
    <property type="nucleotide sequence ID" value="NZ_JBCAUN010000003.1"/>
</dbReference>